<dbReference type="ExpressionAtlas" id="C6TKN8">
    <property type="expression patterns" value="baseline and differential"/>
</dbReference>
<evidence type="ECO:0000259" key="5">
    <source>
        <dbReference type="PROSITE" id="PS51294"/>
    </source>
</evidence>
<keyword evidence="2" id="KW-0539">Nucleus</keyword>
<dbReference type="CDD" id="cd11660">
    <property type="entry name" value="SANT_TRF"/>
    <property type="match status" value="1"/>
</dbReference>
<reference evidence="6" key="1">
    <citation type="submission" date="2009-08" db="EMBL/GenBank/DDBJ databases">
        <authorList>
            <person name="Cheung F."/>
            <person name="Xiao Y."/>
            <person name="Chan A."/>
            <person name="Moskal W."/>
            <person name="Town C.D."/>
        </authorList>
    </citation>
    <scope>NUCLEOTIDE SEQUENCE</scope>
</reference>
<evidence type="ECO:0000313" key="6">
    <source>
        <dbReference type="EMBL" id="ACU23478.1"/>
    </source>
</evidence>
<dbReference type="SMART" id="SM00717">
    <property type="entry name" value="SANT"/>
    <property type="match status" value="1"/>
</dbReference>
<feature type="domain" description="HTH myb-type" evidence="5">
    <location>
        <begin position="41"/>
        <end position="101"/>
    </location>
</feature>
<dbReference type="PANTHER" id="PTHR47122:SF5">
    <property type="entry name" value="TRF-LIKE 8"/>
    <property type="match status" value="1"/>
</dbReference>
<dbReference type="GO" id="GO:0005634">
    <property type="term" value="C:nucleus"/>
    <property type="evidence" value="ECO:0007669"/>
    <property type="project" value="UniProtKB-SubCell"/>
</dbReference>
<evidence type="ECO:0000256" key="2">
    <source>
        <dbReference type="ARBA" id="ARBA00023242"/>
    </source>
</evidence>
<comment type="subcellular location">
    <subcellularLocation>
        <location evidence="1">Nucleus</location>
    </subcellularLocation>
</comment>
<dbReference type="InterPro" id="IPR009057">
    <property type="entry name" value="Homeodomain-like_sf"/>
</dbReference>
<dbReference type="SUPFAM" id="SSF46689">
    <property type="entry name" value="Homeodomain-like"/>
    <property type="match status" value="1"/>
</dbReference>
<dbReference type="InterPro" id="IPR017930">
    <property type="entry name" value="Myb_dom"/>
</dbReference>
<dbReference type="PROSITE" id="PS50090">
    <property type="entry name" value="MYB_LIKE"/>
    <property type="match status" value="1"/>
</dbReference>
<evidence type="ECO:0000259" key="4">
    <source>
        <dbReference type="PROSITE" id="PS50090"/>
    </source>
</evidence>
<feature type="domain" description="Myb-like" evidence="4">
    <location>
        <begin position="42"/>
        <end position="97"/>
    </location>
</feature>
<feature type="region of interest" description="Disordered" evidence="3">
    <location>
        <begin position="1"/>
        <end position="38"/>
    </location>
</feature>
<dbReference type="PROSITE" id="PS51294">
    <property type="entry name" value="HTH_MYB"/>
    <property type="match status" value="1"/>
</dbReference>
<dbReference type="AlphaFoldDB" id="C6TKN8"/>
<dbReference type="Pfam" id="PF00249">
    <property type="entry name" value="Myb_DNA-binding"/>
    <property type="match status" value="1"/>
</dbReference>
<evidence type="ECO:0000256" key="3">
    <source>
        <dbReference type="SAM" id="MobiDB-lite"/>
    </source>
</evidence>
<protein>
    <submittedName>
        <fullName evidence="6">Uncharacterized protein</fullName>
    </submittedName>
</protein>
<dbReference type="EMBL" id="BT098254">
    <property type="protein sequence ID" value="ACU23478.1"/>
    <property type="molecule type" value="mRNA"/>
</dbReference>
<proteinExistence type="evidence at transcript level"/>
<organism evidence="6">
    <name type="scientific">Glycine max</name>
    <name type="common">Soybean</name>
    <name type="synonym">Glycine hispida</name>
    <dbReference type="NCBI Taxonomy" id="3847"/>
    <lineage>
        <taxon>Eukaryota</taxon>
        <taxon>Viridiplantae</taxon>
        <taxon>Streptophyta</taxon>
        <taxon>Embryophyta</taxon>
        <taxon>Tracheophyta</taxon>
        <taxon>Spermatophyta</taxon>
        <taxon>Magnoliopsida</taxon>
        <taxon>eudicotyledons</taxon>
        <taxon>Gunneridae</taxon>
        <taxon>Pentapetalae</taxon>
        <taxon>rosids</taxon>
        <taxon>fabids</taxon>
        <taxon>Fabales</taxon>
        <taxon>Fabaceae</taxon>
        <taxon>Papilionoideae</taxon>
        <taxon>50 kb inversion clade</taxon>
        <taxon>NPAAA clade</taxon>
        <taxon>indigoferoid/millettioid clade</taxon>
        <taxon>Phaseoleae</taxon>
        <taxon>Glycine</taxon>
        <taxon>Glycine subgen. Soja</taxon>
    </lineage>
</organism>
<dbReference type="Gene3D" id="1.10.246.220">
    <property type="match status" value="1"/>
</dbReference>
<sequence length="175" mass="20731">MLPELQVHKGRPKKEKLEYDNESFPLESEDEWLTSKRSRRKDRRKHQKMWTLPEVLKLVEGISEYGVGRWTDIKRFLFFSTSYRTPIDFRDKWRNLLRASSAQKSTREAEQNDELALRPLPFNVVHRVQELAKIHPYPRERGSKKLRVSQAGSSVIAKDSPPLSLSKRNVRRKFT</sequence>
<dbReference type="PANTHER" id="PTHR47122">
    <property type="entry name" value="MYB-LIKE DNA-BINDING DOMAIN CONTAINING PROTEIN, EXPRESSED"/>
    <property type="match status" value="1"/>
</dbReference>
<evidence type="ECO:0000256" key="1">
    <source>
        <dbReference type="ARBA" id="ARBA00004123"/>
    </source>
</evidence>
<accession>C6TKN8</accession>
<dbReference type="InterPro" id="IPR001005">
    <property type="entry name" value="SANT/Myb"/>
</dbReference>
<name>C6TKN8_SOYBN</name>